<evidence type="ECO:0000256" key="2">
    <source>
        <dbReference type="ARBA" id="ARBA00023002"/>
    </source>
</evidence>
<dbReference type="InterPro" id="IPR002347">
    <property type="entry name" value="SDR_fam"/>
</dbReference>
<dbReference type="InterPro" id="IPR036291">
    <property type="entry name" value="NAD(P)-bd_dom_sf"/>
</dbReference>
<feature type="chain" id="PRO_5011118965" evidence="3">
    <location>
        <begin position="23"/>
        <end position="261"/>
    </location>
</feature>
<comment type="caution">
    <text evidence="4">The sequence shown here is derived from an EMBL/GenBank/DDBJ whole genome shotgun (WGS) entry which is preliminary data.</text>
</comment>
<dbReference type="Proteomes" id="UP000054770">
    <property type="component" value="Unassembled WGS sequence"/>
</dbReference>
<keyword evidence="3" id="KW-0732">Signal</keyword>
<dbReference type="Pfam" id="PF00106">
    <property type="entry name" value="adh_short"/>
    <property type="match status" value="1"/>
</dbReference>
<sequence length="261" mass="27758">MSMSNRTVVVTGAASGIGAACAAMLKAQGARVIGVDRNEPAAGTVDRFVQADLSDAASIDAAAGRIDSGVEALCNIAGLPPTKGRTPVLQVNFVGLRRFTEALLPKLADGAAIVNLGSLAGFGWQANSGEVRALLEVNRLEDVEAFCEKHAIDDARSYFLSKEALIVWTMQMRWQWRARAIRMNAVSPGPVETPIHQDFLQTLGERAAEDMRLMERAGRPGDIAPLVTFLCGDESRWIQGANIPCDGGMAAHLLCQSIGLG</sequence>
<keyword evidence="2" id="KW-0560">Oxidoreductase</keyword>
<evidence type="ECO:0000313" key="5">
    <source>
        <dbReference type="Proteomes" id="UP000054770"/>
    </source>
</evidence>
<gene>
    <name evidence="4" type="ORF">AWB68_02854</name>
</gene>
<dbReference type="PRINTS" id="PR00081">
    <property type="entry name" value="GDHRDH"/>
</dbReference>
<dbReference type="AlphaFoldDB" id="A0A158IN40"/>
<keyword evidence="5" id="KW-1185">Reference proteome</keyword>
<dbReference type="NCBIfam" id="NF009092">
    <property type="entry name" value="PRK12428.1"/>
    <property type="match status" value="1"/>
</dbReference>
<dbReference type="OrthoDB" id="5786478at2"/>
<dbReference type="EMBL" id="FCON02000026">
    <property type="protein sequence ID" value="SAL57986.1"/>
    <property type="molecule type" value="Genomic_DNA"/>
</dbReference>
<dbReference type="PANTHER" id="PTHR43477">
    <property type="entry name" value="DIHYDROANTICAPSIN 7-DEHYDROGENASE"/>
    <property type="match status" value="1"/>
</dbReference>
<dbReference type="Pfam" id="PF13561">
    <property type="entry name" value="adh_short_C2"/>
    <property type="match status" value="1"/>
</dbReference>
<dbReference type="PANTHER" id="PTHR43477:SF1">
    <property type="entry name" value="DIHYDROANTICAPSIN 7-DEHYDROGENASE"/>
    <property type="match status" value="1"/>
</dbReference>
<protein>
    <submittedName>
        <fullName evidence="4">Short-chain dehydrogenase/reductase SDR</fullName>
    </submittedName>
</protein>
<name>A0A158IN40_9BURK</name>
<dbReference type="PROSITE" id="PS51257">
    <property type="entry name" value="PROKAR_LIPOPROTEIN"/>
    <property type="match status" value="1"/>
</dbReference>
<dbReference type="Gene3D" id="3.40.50.720">
    <property type="entry name" value="NAD(P)-binding Rossmann-like Domain"/>
    <property type="match status" value="1"/>
</dbReference>
<feature type="signal peptide" evidence="3">
    <location>
        <begin position="1"/>
        <end position="22"/>
    </location>
</feature>
<dbReference type="SUPFAM" id="SSF51735">
    <property type="entry name" value="NAD(P)-binding Rossmann-fold domains"/>
    <property type="match status" value="1"/>
</dbReference>
<proteinExistence type="inferred from homology"/>
<evidence type="ECO:0000256" key="1">
    <source>
        <dbReference type="ARBA" id="ARBA00006484"/>
    </source>
</evidence>
<comment type="similarity">
    <text evidence="1">Belongs to the short-chain dehydrogenases/reductases (SDR) family.</text>
</comment>
<evidence type="ECO:0000313" key="4">
    <source>
        <dbReference type="EMBL" id="SAL57986.1"/>
    </source>
</evidence>
<accession>A0A158IN40</accession>
<dbReference type="GO" id="GO:0016491">
    <property type="term" value="F:oxidoreductase activity"/>
    <property type="evidence" value="ECO:0007669"/>
    <property type="project" value="UniProtKB-KW"/>
</dbReference>
<dbReference type="InterPro" id="IPR051122">
    <property type="entry name" value="SDR_DHRS6-like"/>
</dbReference>
<evidence type="ECO:0000256" key="3">
    <source>
        <dbReference type="SAM" id="SignalP"/>
    </source>
</evidence>
<reference evidence="4" key="1">
    <citation type="submission" date="2016-01" db="EMBL/GenBank/DDBJ databases">
        <authorList>
            <person name="Peeters C."/>
        </authorList>
    </citation>
    <scope>NUCLEOTIDE SEQUENCE [LARGE SCALE GENOMIC DNA]</scope>
    <source>
        <strain evidence="4">LMG 22940</strain>
    </source>
</reference>
<organism evidence="4 5">
    <name type="scientific">Caballeronia choica</name>
    <dbReference type="NCBI Taxonomy" id="326476"/>
    <lineage>
        <taxon>Bacteria</taxon>
        <taxon>Pseudomonadati</taxon>
        <taxon>Pseudomonadota</taxon>
        <taxon>Betaproteobacteria</taxon>
        <taxon>Burkholderiales</taxon>
        <taxon>Burkholderiaceae</taxon>
        <taxon>Caballeronia</taxon>
    </lineage>
</organism>